<proteinExistence type="predicted"/>
<evidence type="ECO:0000256" key="1">
    <source>
        <dbReference type="SAM" id="MobiDB-lite"/>
    </source>
</evidence>
<dbReference type="EMBL" id="AVOT02003070">
    <property type="protein sequence ID" value="MBW0472389.1"/>
    <property type="molecule type" value="Genomic_DNA"/>
</dbReference>
<organism evidence="2 3">
    <name type="scientific">Austropuccinia psidii MF-1</name>
    <dbReference type="NCBI Taxonomy" id="1389203"/>
    <lineage>
        <taxon>Eukaryota</taxon>
        <taxon>Fungi</taxon>
        <taxon>Dikarya</taxon>
        <taxon>Basidiomycota</taxon>
        <taxon>Pucciniomycotina</taxon>
        <taxon>Pucciniomycetes</taxon>
        <taxon>Pucciniales</taxon>
        <taxon>Sphaerophragmiaceae</taxon>
        <taxon>Austropuccinia</taxon>
    </lineage>
</organism>
<dbReference type="AlphaFoldDB" id="A0A9Q3GMI6"/>
<reference evidence="2" key="1">
    <citation type="submission" date="2021-03" db="EMBL/GenBank/DDBJ databases">
        <title>Draft genome sequence of rust myrtle Austropuccinia psidii MF-1, a brazilian biotype.</title>
        <authorList>
            <person name="Quecine M.C."/>
            <person name="Pachon D.M.R."/>
            <person name="Bonatelli M.L."/>
            <person name="Correr F.H."/>
            <person name="Franceschini L.M."/>
            <person name="Leite T.F."/>
            <person name="Margarido G.R.A."/>
            <person name="Almeida C.A."/>
            <person name="Ferrarezi J.A."/>
            <person name="Labate C.A."/>
        </authorList>
    </citation>
    <scope>NUCLEOTIDE SEQUENCE</scope>
    <source>
        <strain evidence="2">MF-1</strain>
    </source>
</reference>
<evidence type="ECO:0000313" key="3">
    <source>
        <dbReference type="Proteomes" id="UP000765509"/>
    </source>
</evidence>
<feature type="region of interest" description="Disordered" evidence="1">
    <location>
        <begin position="47"/>
        <end position="67"/>
    </location>
</feature>
<gene>
    <name evidence="2" type="ORF">O181_012104</name>
</gene>
<comment type="caution">
    <text evidence="2">The sequence shown here is derived from an EMBL/GenBank/DDBJ whole genome shotgun (WGS) entry which is preliminary data.</text>
</comment>
<keyword evidence="3" id="KW-1185">Reference proteome</keyword>
<dbReference type="Proteomes" id="UP000765509">
    <property type="component" value="Unassembled WGS sequence"/>
</dbReference>
<name>A0A9Q3GMI6_9BASI</name>
<accession>A0A9Q3GMI6</accession>
<protein>
    <submittedName>
        <fullName evidence="2">Uncharacterized protein</fullName>
    </submittedName>
</protein>
<evidence type="ECO:0000313" key="2">
    <source>
        <dbReference type="EMBL" id="MBW0472389.1"/>
    </source>
</evidence>
<sequence>MENRKQYFQPGSTLGRTWVKLPEDISQRTYQNHKRLESKQEIKTLRRVGSQNKGEAKNNPGFRGAMNPERAYSESFMLTRSRKTQLSSGFIPLIIQQSIGQESPLFTILGSFQENTRIKGQEKDYFKPEEEQIRPHDTEIVGLSQRSAHKPQKIVKTPDRISKPTIRNDIPTQNEDNVVTPKSNIKSNELWFKMSQFSEKTQKEFGKLHKDNVRLQELITLQNTTIHALQEVFAKLSKESKETNKGLNHVLEKKHH</sequence>